<feature type="region of interest" description="Disordered" evidence="1">
    <location>
        <begin position="149"/>
        <end position="189"/>
    </location>
</feature>
<feature type="compositionally biased region" description="Basic residues" evidence="1">
    <location>
        <begin position="15"/>
        <end position="26"/>
    </location>
</feature>
<protein>
    <recommendedName>
        <fullName evidence="3">Protein Ycf2-like</fullName>
    </recommendedName>
</protein>
<feature type="compositionally biased region" description="Basic and acidic residues" evidence="1">
    <location>
        <begin position="1"/>
        <end position="11"/>
    </location>
</feature>
<evidence type="ECO:0000256" key="1">
    <source>
        <dbReference type="SAM" id="MobiDB-lite"/>
    </source>
</evidence>
<feature type="compositionally biased region" description="Acidic residues" evidence="1">
    <location>
        <begin position="149"/>
        <end position="162"/>
    </location>
</feature>
<evidence type="ECO:0000313" key="2">
    <source>
        <dbReference type="EnsemblPlants" id="MELO3C034408.2.1"/>
    </source>
</evidence>
<dbReference type="EnsemblPlants" id="MELO3C034408.2.1">
    <property type="protein sequence ID" value="MELO3C034408.2.1"/>
    <property type="gene ID" value="MELO3C034408.2"/>
</dbReference>
<feature type="compositionally biased region" description="Basic and acidic residues" evidence="1">
    <location>
        <begin position="172"/>
        <end position="189"/>
    </location>
</feature>
<proteinExistence type="predicted"/>
<organism evidence="2">
    <name type="scientific">Cucumis melo</name>
    <name type="common">Muskmelon</name>
    <dbReference type="NCBI Taxonomy" id="3656"/>
    <lineage>
        <taxon>Eukaryota</taxon>
        <taxon>Viridiplantae</taxon>
        <taxon>Streptophyta</taxon>
        <taxon>Embryophyta</taxon>
        <taxon>Tracheophyta</taxon>
        <taxon>Spermatophyta</taxon>
        <taxon>Magnoliopsida</taxon>
        <taxon>eudicotyledons</taxon>
        <taxon>Gunneridae</taxon>
        <taxon>Pentapetalae</taxon>
        <taxon>rosids</taxon>
        <taxon>fabids</taxon>
        <taxon>Cucurbitales</taxon>
        <taxon>Cucurbitaceae</taxon>
        <taxon>Benincaseae</taxon>
        <taxon>Cucumis</taxon>
    </lineage>
</organism>
<feature type="compositionally biased region" description="Basic residues" evidence="1">
    <location>
        <begin position="57"/>
        <end position="67"/>
    </location>
</feature>
<feature type="region of interest" description="Disordered" evidence="1">
    <location>
        <begin position="1"/>
        <end position="69"/>
    </location>
</feature>
<name>A0A9I9EIU1_CUCME</name>
<accession>A0A9I9EIU1</accession>
<sequence length="189" mass="21475">MGEGFGGKRESPGTSKKRVLRRRVYKGKGEGKKQKEVEEKGKKVKAIKKEEKAREDKRRKRKAPMKPKKYELEVSPMLATPTEVGMPYFAPFIETEKDILKEAEDELRKTKNSDHIARVSLNRGMPSTSGIDVLTKMGARAFEEHLDKVEDDQEEDDVEDLNLDSSNPTVLGKRDDDEDKHGKGLMDES</sequence>
<dbReference type="AlphaFoldDB" id="A0A9I9EIU1"/>
<evidence type="ECO:0008006" key="3">
    <source>
        <dbReference type="Google" id="ProtNLM"/>
    </source>
</evidence>
<feature type="compositionally biased region" description="Basic and acidic residues" evidence="1">
    <location>
        <begin position="27"/>
        <end position="56"/>
    </location>
</feature>
<dbReference type="Gramene" id="MELO3C034408.2.1">
    <property type="protein sequence ID" value="MELO3C034408.2.1"/>
    <property type="gene ID" value="MELO3C034408.2"/>
</dbReference>
<reference evidence="2" key="1">
    <citation type="submission" date="2023-03" db="UniProtKB">
        <authorList>
            <consortium name="EnsemblPlants"/>
        </authorList>
    </citation>
    <scope>IDENTIFICATION</scope>
</reference>